<dbReference type="GO" id="GO:0042790">
    <property type="term" value="P:nucleolar large rRNA transcription by RNA polymerase I"/>
    <property type="evidence" value="ECO:0007669"/>
    <property type="project" value="TreeGrafter"/>
</dbReference>
<dbReference type="GO" id="GO:0070860">
    <property type="term" value="C:RNA polymerase I core factor complex"/>
    <property type="evidence" value="ECO:0007669"/>
    <property type="project" value="InterPro"/>
</dbReference>
<keyword evidence="7" id="KW-0238">DNA-binding</keyword>
<comment type="subcellular location">
    <subcellularLocation>
        <location evidence="1">Nucleus</location>
        <location evidence="1">Nucleolus</location>
    </subcellularLocation>
</comment>
<dbReference type="PANTHER" id="PTHR31576">
    <property type="entry name" value="TATA BOX-BINDING PROTEIN-ASSOCIATED FACTOR RNA POLYMERASE I SUBUNIT B"/>
    <property type="match status" value="1"/>
</dbReference>
<evidence type="ECO:0000313" key="14">
    <source>
        <dbReference type="Proteomes" id="UP000789572"/>
    </source>
</evidence>
<evidence type="ECO:0000313" key="13">
    <source>
        <dbReference type="EMBL" id="CAG8482463.1"/>
    </source>
</evidence>
<evidence type="ECO:0000256" key="5">
    <source>
        <dbReference type="ARBA" id="ARBA00022833"/>
    </source>
</evidence>
<keyword evidence="10" id="KW-0472">Membrane</keyword>
<evidence type="ECO:0000256" key="1">
    <source>
        <dbReference type="ARBA" id="ARBA00004604"/>
    </source>
</evidence>
<keyword evidence="6" id="KW-0805">Transcription regulation</keyword>
<reference evidence="13" key="1">
    <citation type="submission" date="2021-06" db="EMBL/GenBank/DDBJ databases">
        <authorList>
            <person name="Kallberg Y."/>
            <person name="Tangrot J."/>
            <person name="Rosling A."/>
        </authorList>
    </citation>
    <scope>NUCLEOTIDE SEQUENCE</scope>
    <source>
        <strain evidence="13">IA702</strain>
    </source>
</reference>
<dbReference type="InterPro" id="IPR048540">
    <property type="entry name" value="Rrn7_cyclin_N"/>
</dbReference>
<dbReference type="InterPro" id="IPR048538">
    <property type="entry name" value="Rrn7_cyclin_C"/>
</dbReference>
<organism evidence="13 14">
    <name type="scientific">Paraglomus occultum</name>
    <dbReference type="NCBI Taxonomy" id="144539"/>
    <lineage>
        <taxon>Eukaryota</taxon>
        <taxon>Fungi</taxon>
        <taxon>Fungi incertae sedis</taxon>
        <taxon>Mucoromycota</taxon>
        <taxon>Glomeromycotina</taxon>
        <taxon>Glomeromycetes</taxon>
        <taxon>Paraglomerales</taxon>
        <taxon>Paraglomeraceae</taxon>
        <taxon>Paraglomus</taxon>
    </lineage>
</organism>
<evidence type="ECO:0000256" key="6">
    <source>
        <dbReference type="ARBA" id="ARBA00023015"/>
    </source>
</evidence>
<evidence type="ECO:0000256" key="2">
    <source>
        <dbReference type="ARBA" id="ARBA00006899"/>
    </source>
</evidence>
<evidence type="ECO:0000256" key="3">
    <source>
        <dbReference type="ARBA" id="ARBA00022723"/>
    </source>
</evidence>
<evidence type="ECO:0000256" key="9">
    <source>
        <dbReference type="ARBA" id="ARBA00023242"/>
    </source>
</evidence>
<dbReference type="Pfam" id="PF20645">
    <property type="entry name" value="Rrn7_cyclin_C"/>
    <property type="match status" value="1"/>
</dbReference>
<keyword evidence="3" id="KW-0479">Metal-binding</keyword>
<dbReference type="PANTHER" id="PTHR31576:SF2">
    <property type="entry name" value="TATA BOX-BINDING PROTEIN-ASSOCIATED FACTOR RNA POLYMERASE I SUBUNIT B"/>
    <property type="match status" value="1"/>
</dbReference>
<dbReference type="GO" id="GO:0008270">
    <property type="term" value="F:zinc ion binding"/>
    <property type="evidence" value="ECO:0007669"/>
    <property type="project" value="UniProtKB-KW"/>
</dbReference>
<dbReference type="AlphaFoldDB" id="A0A9N8WDY9"/>
<keyword evidence="4" id="KW-0863">Zinc-finger</keyword>
<feature type="domain" description="Rrn7/TAF1B N-terminal cyclin" evidence="11">
    <location>
        <begin position="83"/>
        <end position="244"/>
    </location>
</feature>
<name>A0A9N8WDY9_9GLOM</name>
<dbReference type="Pfam" id="PF20644">
    <property type="entry name" value="Rrn7_cyclin_N"/>
    <property type="match status" value="1"/>
</dbReference>
<keyword evidence="14" id="KW-1185">Reference proteome</keyword>
<evidence type="ECO:0000256" key="4">
    <source>
        <dbReference type="ARBA" id="ARBA00022771"/>
    </source>
</evidence>
<evidence type="ECO:0000259" key="12">
    <source>
        <dbReference type="Pfam" id="PF20645"/>
    </source>
</evidence>
<proteinExistence type="inferred from homology"/>
<keyword evidence="10" id="KW-0812">Transmembrane</keyword>
<evidence type="ECO:0000259" key="11">
    <source>
        <dbReference type="Pfam" id="PF20644"/>
    </source>
</evidence>
<protein>
    <submittedName>
        <fullName evidence="13">1996_t:CDS:1</fullName>
    </submittedName>
</protein>
<evidence type="ECO:0000256" key="8">
    <source>
        <dbReference type="ARBA" id="ARBA00023163"/>
    </source>
</evidence>
<dbReference type="GO" id="GO:0001164">
    <property type="term" value="F:RNA polymerase I core promoter sequence-specific DNA binding"/>
    <property type="evidence" value="ECO:0007669"/>
    <property type="project" value="InterPro"/>
</dbReference>
<keyword evidence="10" id="KW-1133">Transmembrane helix</keyword>
<keyword evidence="9" id="KW-0539">Nucleus</keyword>
<keyword evidence="5" id="KW-0862">Zinc</keyword>
<feature type="transmembrane region" description="Helical" evidence="10">
    <location>
        <begin position="200"/>
        <end position="217"/>
    </location>
</feature>
<evidence type="ECO:0000256" key="7">
    <source>
        <dbReference type="ARBA" id="ARBA00023125"/>
    </source>
</evidence>
<comment type="similarity">
    <text evidence="2">Belongs to the RRN7/TAF1B family.</text>
</comment>
<dbReference type="EMBL" id="CAJVPJ010000128">
    <property type="protein sequence ID" value="CAG8482463.1"/>
    <property type="molecule type" value="Genomic_DNA"/>
</dbReference>
<evidence type="ECO:0000256" key="10">
    <source>
        <dbReference type="SAM" id="Phobius"/>
    </source>
</evidence>
<feature type="domain" description="Rrn7/TAF1B C-terminal cyclin" evidence="12">
    <location>
        <begin position="271"/>
        <end position="414"/>
    </location>
</feature>
<keyword evidence="8" id="KW-0804">Transcription</keyword>
<gene>
    <name evidence="13" type="ORF">POCULU_LOCUS1627</name>
</gene>
<dbReference type="OrthoDB" id="428577at2759"/>
<dbReference type="InterPro" id="IPR033599">
    <property type="entry name" value="TAF1B/Rrn7"/>
</dbReference>
<accession>A0A9N8WDY9</accession>
<dbReference type="Proteomes" id="UP000789572">
    <property type="component" value="Unassembled WGS sequence"/>
</dbReference>
<sequence length="567" mass="65750">MNEQHNNRRCLVCKSTRWINDSLGGYVCERGHKADIVNLAEEEVQHVKGRKKRKALRTSSRRNDESSQAFSGEKAYYCFLSAYQLVLRAFIHSMIHDLGCPLEYESVMQQLWLLYINKLPKLTAPREWVRELESPAADSDNENVDYAEMVEDIAFRSELEERIPTYDIQSTNEAEDEEYNDETDVENEQILSTSRITSPAMLYLLVLCYYGVLWMRLPILFIDIHRAANNGVIPYFNARAILPTALKNRLAGYIRNGFNHDLMPVELCLRVVRKFAEFYKSNYGITFPEINTPPLMYRYIRDLMLPPELYVVVREIANVTQTSFTINHAKGTPMPWEILMAFVIIAAKMLYGLDGKERVFNQNDQFVIYMPSKQDWLKTLSERRADIFNQNLPFNWRQWQSFSEHNPDKYVDICSSNVVGNKQRTRRRFRYKQNNADAIAAFFTQQERPMSASTSTSASSSTSLLIERIQKLFQSVNIESAALKMRNSQSEDPSTSCNQPSIGQEYTMYRDREANPFLTAPSEEYNSDYENVLGFAANYLGITSSRMQRIVFAQEVKLNEIIYETAI</sequence>
<comment type="caution">
    <text evidence="13">The sequence shown here is derived from an EMBL/GenBank/DDBJ whole genome shotgun (WGS) entry which is preliminary data.</text>
</comment>